<dbReference type="AlphaFoldDB" id="A0A6H0ZMF9"/>
<keyword evidence="2" id="KW-0229">DNA integration</keyword>
<dbReference type="Gene3D" id="1.10.443.10">
    <property type="entry name" value="Intergrase catalytic core"/>
    <property type="match status" value="1"/>
</dbReference>
<evidence type="ECO:0000256" key="3">
    <source>
        <dbReference type="ARBA" id="ARBA00023125"/>
    </source>
</evidence>
<evidence type="ECO:0000256" key="4">
    <source>
        <dbReference type="ARBA" id="ARBA00023172"/>
    </source>
</evidence>
<proteinExistence type="inferred from homology"/>
<dbReference type="PANTHER" id="PTHR30629:SF2">
    <property type="entry name" value="PROPHAGE INTEGRASE INTS-RELATED"/>
    <property type="match status" value="1"/>
</dbReference>
<dbReference type="InterPro" id="IPR050808">
    <property type="entry name" value="Phage_Integrase"/>
</dbReference>
<name>A0A6H0ZMF9_9HYPH</name>
<evidence type="ECO:0000256" key="2">
    <source>
        <dbReference type="ARBA" id="ARBA00022908"/>
    </source>
</evidence>
<accession>A0A6H0ZMF9</accession>
<sequence length="434" mass="48527">MVKLTNDTLKNALPEPGKRLELRDDQEPGLTFRVTDKGVRSWSIRYRNAAGEHRRKLIGPYPSISLAKAREEARKIKGTVAGGSDVVATERLSRAEEKRKHLNTLDGLADAYFDDCALGTHRANSKPKRASTIKEERRIYDALVKKTFGSEPLASITRAEIQAFVSKQSRKVKSNGRISLNVIRQLMAYAIRNGLIDSNPAHDIAVQVPEARDTVMTDADLKRFWAACKEPGSIEDLQLSLNMGVALRMAAVTLQRGGSIIGMEWSEIDRTARTWLIPPERMKHGRPHLVPLSDAAIELLDEAEGCRPDDMQSKYVFPSPRGKGDDKPMDRRAFSRAMNRLIDKLEMTRATPHDLRRTGATNLTSERIGIPRFIVSQVLAHSSDTGGAAAVTGRHYDRNDYLAEKRRALDAWAALLMEIVSDQQRASNVLEMKR</sequence>
<feature type="domain" description="Tyr recombinase" evidence="6">
    <location>
        <begin position="211"/>
        <end position="410"/>
    </location>
</feature>
<evidence type="ECO:0000313" key="8">
    <source>
        <dbReference type="Proteomes" id="UP000500870"/>
    </source>
</evidence>
<dbReference type="Pfam" id="PF00589">
    <property type="entry name" value="Phage_integrase"/>
    <property type="match status" value="1"/>
</dbReference>
<dbReference type="SUPFAM" id="SSF56349">
    <property type="entry name" value="DNA breaking-rejoining enzymes"/>
    <property type="match status" value="1"/>
</dbReference>
<dbReference type="EMBL" id="CP050898">
    <property type="protein sequence ID" value="QIX20970.1"/>
    <property type="molecule type" value="Genomic_DNA"/>
</dbReference>
<comment type="similarity">
    <text evidence="1">Belongs to the 'phage' integrase family.</text>
</comment>
<dbReference type="InterPro" id="IPR010998">
    <property type="entry name" value="Integrase_recombinase_N"/>
</dbReference>
<keyword evidence="3" id="KW-0238">DNA-binding</keyword>
<dbReference type="Gene3D" id="3.30.160.390">
    <property type="entry name" value="Integrase, DNA-binding domain"/>
    <property type="match status" value="1"/>
</dbReference>
<dbReference type="RefSeq" id="WP_177319128.1">
    <property type="nucleotide sequence ID" value="NZ_CP050898.1"/>
</dbReference>
<dbReference type="PROSITE" id="PS51898">
    <property type="entry name" value="TYR_RECOMBINASE"/>
    <property type="match status" value="1"/>
</dbReference>
<gene>
    <name evidence="7" type="ORF">FOB41_07405</name>
</gene>
<dbReference type="Gene3D" id="1.10.150.130">
    <property type="match status" value="1"/>
</dbReference>
<dbReference type="InterPro" id="IPR053876">
    <property type="entry name" value="Phage_int_M"/>
</dbReference>
<organism evidence="7 8">
    <name type="scientific">Agrobacterium pusense</name>
    <dbReference type="NCBI Taxonomy" id="648995"/>
    <lineage>
        <taxon>Bacteria</taxon>
        <taxon>Pseudomonadati</taxon>
        <taxon>Pseudomonadota</taxon>
        <taxon>Alphaproteobacteria</taxon>
        <taxon>Hyphomicrobiales</taxon>
        <taxon>Rhizobiaceae</taxon>
        <taxon>Rhizobium/Agrobacterium group</taxon>
        <taxon>Agrobacterium</taxon>
    </lineage>
</organism>
<dbReference type="InterPro" id="IPR011010">
    <property type="entry name" value="DNA_brk_join_enz"/>
</dbReference>
<dbReference type="Proteomes" id="UP000500870">
    <property type="component" value="Chromosome 1"/>
</dbReference>
<dbReference type="GO" id="GO:0006310">
    <property type="term" value="P:DNA recombination"/>
    <property type="evidence" value="ECO:0007669"/>
    <property type="project" value="UniProtKB-KW"/>
</dbReference>
<dbReference type="GO" id="GO:0003677">
    <property type="term" value="F:DNA binding"/>
    <property type="evidence" value="ECO:0007669"/>
    <property type="project" value="UniProtKB-KW"/>
</dbReference>
<feature type="region of interest" description="Disordered" evidence="5">
    <location>
        <begin position="310"/>
        <end position="330"/>
    </location>
</feature>
<protein>
    <submittedName>
        <fullName evidence="7">Tyrosine-type recombinase/integrase</fullName>
    </submittedName>
</protein>
<evidence type="ECO:0000259" key="6">
    <source>
        <dbReference type="PROSITE" id="PS51898"/>
    </source>
</evidence>
<dbReference type="PANTHER" id="PTHR30629">
    <property type="entry name" value="PROPHAGE INTEGRASE"/>
    <property type="match status" value="1"/>
</dbReference>
<dbReference type="Pfam" id="PF22022">
    <property type="entry name" value="Phage_int_M"/>
    <property type="match status" value="1"/>
</dbReference>
<reference evidence="7 8" key="1">
    <citation type="submission" date="2020-04" db="EMBL/GenBank/DDBJ databases">
        <title>FDA dAtabase for Regulatory Grade micrObial Sequences (FDA-ARGOS): Supporting development and validation of Infectious Disease Dx tests.</title>
        <authorList>
            <person name="Sciortino C."/>
            <person name="Tallon L."/>
            <person name="Sadzewicz L."/>
            <person name="Vavikolanu K."/>
            <person name="Mehta A."/>
            <person name="Aluvathingal J."/>
            <person name="Nadendla S."/>
            <person name="Nandy P."/>
            <person name="Geyer C."/>
            <person name="Yan Y."/>
            <person name="Sichtig H."/>
        </authorList>
    </citation>
    <scope>NUCLEOTIDE SEQUENCE [LARGE SCALE GENOMIC DNA]</scope>
    <source>
        <strain evidence="7 8">FDAARGOS_633</strain>
    </source>
</reference>
<keyword evidence="4" id="KW-0233">DNA recombination</keyword>
<evidence type="ECO:0000256" key="1">
    <source>
        <dbReference type="ARBA" id="ARBA00008857"/>
    </source>
</evidence>
<dbReference type="InterPro" id="IPR025166">
    <property type="entry name" value="Integrase_DNA_bind_dom"/>
</dbReference>
<dbReference type="InterPro" id="IPR013762">
    <property type="entry name" value="Integrase-like_cat_sf"/>
</dbReference>
<dbReference type="InterPro" id="IPR038488">
    <property type="entry name" value="Integrase_DNA-bd_sf"/>
</dbReference>
<dbReference type="InterPro" id="IPR002104">
    <property type="entry name" value="Integrase_catalytic"/>
</dbReference>
<evidence type="ECO:0000313" key="7">
    <source>
        <dbReference type="EMBL" id="QIX20970.1"/>
    </source>
</evidence>
<evidence type="ECO:0000256" key="5">
    <source>
        <dbReference type="SAM" id="MobiDB-lite"/>
    </source>
</evidence>
<dbReference type="GO" id="GO:0015074">
    <property type="term" value="P:DNA integration"/>
    <property type="evidence" value="ECO:0007669"/>
    <property type="project" value="UniProtKB-KW"/>
</dbReference>
<dbReference type="CDD" id="cd00801">
    <property type="entry name" value="INT_P4_C"/>
    <property type="match status" value="1"/>
</dbReference>
<dbReference type="Pfam" id="PF13356">
    <property type="entry name" value="Arm-DNA-bind_3"/>
    <property type="match status" value="1"/>
</dbReference>